<organism evidence="2 3">
    <name type="scientific">Pseudothauera rhizosphaerae</name>
    <dbReference type="NCBI Taxonomy" id="2565932"/>
    <lineage>
        <taxon>Bacteria</taxon>
        <taxon>Pseudomonadati</taxon>
        <taxon>Pseudomonadota</taxon>
        <taxon>Betaproteobacteria</taxon>
        <taxon>Rhodocyclales</taxon>
        <taxon>Zoogloeaceae</taxon>
        <taxon>Pseudothauera</taxon>
    </lineage>
</organism>
<accession>A0A4S4ADN7</accession>
<dbReference type="Proteomes" id="UP000307956">
    <property type="component" value="Unassembled WGS sequence"/>
</dbReference>
<evidence type="ECO:0008006" key="4">
    <source>
        <dbReference type="Google" id="ProtNLM"/>
    </source>
</evidence>
<dbReference type="GO" id="GO:0090313">
    <property type="term" value="P:regulation of protein targeting to membrane"/>
    <property type="evidence" value="ECO:0007669"/>
    <property type="project" value="TreeGrafter"/>
</dbReference>
<dbReference type="InterPro" id="IPR052894">
    <property type="entry name" value="AsmA-related"/>
</dbReference>
<comment type="caution">
    <text evidence="2">The sequence shown here is derived from an EMBL/GenBank/DDBJ whole genome shotgun (WGS) entry which is preliminary data.</text>
</comment>
<keyword evidence="3" id="KW-1185">Reference proteome</keyword>
<protein>
    <recommendedName>
        <fullName evidence="4">AsmA protein</fullName>
    </recommendedName>
</protein>
<feature type="region of interest" description="Disordered" evidence="1">
    <location>
        <begin position="357"/>
        <end position="376"/>
    </location>
</feature>
<dbReference type="EMBL" id="SSOD01000019">
    <property type="protein sequence ID" value="THF56882.1"/>
    <property type="molecule type" value="Genomic_DNA"/>
</dbReference>
<evidence type="ECO:0000313" key="3">
    <source>
        <dbReference type="Proteomes" id="UP000307956"/>
    </source>
</evidence>
<reference evidence="2 3" key="1">
    <citation type="submission" date="2019-04" db="EMBL/GenBank/DDBJ databases">
        <title>Azoarcus rhizosphaerae sp. nov. isolated from rhizosphere of Ficus religiosa.</title>
        <authorList>
            <person name="Lin S.-Y."/>
            <person name="Hameed A."/>
            <person name="Hsu Y.-H."/>
            <person name="Young C.-C."/>
        </authorList>
    </citation>
    <scope>NUCLEOTIDE SEQUENCE [LARGE SCALE GENOMIC DNA]</scope>
    <source>
        <strain evidence="2 3">CC-YHH848</strain>
    </source>
</reference>
<dbReference type="OrthoDB" id="4762975at2"/>
<gene>
    <name evidence="2" type="ORF">E6O51_18795</name>
</gene>
<dbReference type="PANTHER" id="PTHR30441:SF8">
    <property type="entry name" value="DUF748 DOMAIN-CONTAINING PROTEIN"/>
    <property type="match status" value="1"/>
</dbReference>
<sequence>MKFLRRLALVLLLPVLLLGAAVGVLLWRGGEWLRGGVEAALQARLLPQVSVAAPAQWQVWPEGALALRGIALTGADGGRLAAVEEIAIEFAPRELLAAPPRINLVKVRGLRLRVDVDAQGRPSVLDWLLPAPSAEADGGLALPRIGRLELADAEVELEDPRRGVRLRLTLPALTAGPLAPGEAGRLELQAAAELQAPVTGVLRLAGAMAYQADERGLRLQALSAELGGELSGGWRMDGGRLTLGQAGFGTDEAVLQTLAVDAALAGPWGPVAVNAKADEAGRNAAGWRAGGTLSLAAAQFDAELRAGYGLGDGVLDGTVDGSLAGSPLAGRWSWPLGGVLDLDLAVERLDLDALRARLPPGDTEGEGGPPRWQDWPLTGEVRVGRLSVGGLESRNARLRLTGATPGR</sequence>
<dbReference type="GO" id="GO:0005886">
    <property type="term" value="C:plasma membrane"/>
    <property type="evidence" value="ECO:0007669"/>
    <property type="project" value="TreeGrafter"/>
</dbReference>
<dbReference type="RefSeq" id="WP_136386553.1">
    <property type="nucleotide sequence ID" value="NZ_SSOD01000019.1"/>
</dbReference>
<dbReference type="PANTHER" id="PTHR30441">
    <property type="entry name" value="DUF748 DOMAIN-CONTAINING PROTEIN"/>
    <property type="match status" value="1"/>
</dbReference>
<proteinExistence type="predicted"/>
<name>A0A4S4ADN7_9RHOO</name>
<evidence type="ECO:0000313" key="2">
    <source>
        <dbReference type="EMBL" id="THF56882.1"/>
    </source>
</evidence>
<evidence type="ECO:0000256" key="1">
    <source>
        <dbReference type="SAM" id="MobiDB-lite"/>
    </source>
</evidence>
<dbReference type="AlphaFoldDB" id="A0A4S4ADN7"/>